<evidence type="ECO:0000259" key="4">
    <source>
        <dbReference type="PROSITE" id="PS50011"/>
    </source>
</evidence>
<dbReference type="SUPFAM" id="SSF56112">
    <property type="entry name" value="Protein kinase-like (PK-like)"/>
    <property type="match status" value="1"/>
</dbReference>
<dbReference type="PROSITE" id="PS50011">
    <property type="entry name" value="PROTEIN_KINASE_DOM"/>
    <property type="match status" value="1"/>
</dbReference>
<dbReference type="RefSeq" id="XP_025580441.1">
    <property type="nucleotide sequence ID" value="XM_025723057.1"/>
</dbReference>
<dbReference type="Proteomes" id="UP000249402">
    <property type="component" value="Unassembled WGS sequence"/>
</dbReference>
<dbReference type="GeneID" id="37227922"/>
<protein>
    <submittedName>
        <fullName evidence="5">Serine/threonine protein kinase</fullName>
    </submittedName>
</protein>
<keyword evidence="5" id="KW-0808">Transferase</keyword>
<dbReference type="PANTHER" id="PTHR45832:SF22">
    <property type="entry name" value="SERINE_THREONINE-PROTEIN KINASE SAMKA-RELATED"/>
    <property type="match status" value="1"/>
</dbReference>
<dbReference type="GO" id="GO:0005524">
    <property type="term" value="F:ATP binding"/>
    <property type="evidence" value="ECO:0007669"/>
    <property type="project" value="UniProtKB-KW"/>
</dbReference>
<dbReference type="AlphaFoldDB" id="A0A395HIM5"/>
<evidence type="ECO:0000256" key="3">
    <source>
        <dbReference type="ARBA" id="ARBA00022840"/>
    </source>
</evidence>
<evidence type="ECO:0000313" key="6">
    <source>
        <dbReference type="Proteomes" id="UP000249402"/>
    </source>
</evidence>
<dbReference type="STRING" id="1448316.A0A395HIM5"/>
<gene>
    <name evidence="5" type="ORF">BO80DRAFT_470020</name>
</gene>
<dbReference type="GO" id="GO:0004674">
    <property type="term" value="F:protein serine/threonine kinase activity"/>
    <property type="evidence" value="ECO:0007669"/>
    <property type="project" value="UniProtKB-KW"/>
</dbReference>
<feature type="domain" description="Protein kinase" evidence="4">
    <location>
        <begin position="1"/>
        <end position="334"/>
    </location>
</feature>
<dbReference type="PANTHER" id="PTHR45832">
    <property type="entry name" value="SERINE/THREONINE-PROTEIN KINASE SAMKA-RELATED-RELATED"/>
    <property type="match status" value="1"/>
</dbReference>
<accession>A0A395HIM5</accession>
<evidence type="ECO:0000256" key="1">
    <source>
        <dbReference type="ARBA" id="ARBA00008874"/>
    </source>
</evidence>
<name>A0A395HIM5_9EURO</name>
<keyword evidence="3" id="KW-0067">ATP-binding</keyword>
<dbReference type="OrthoDB" id="5979581at2759"/>
<dbReference type="InterPro" id="IPR008271">
    <property type="entry name" value="Ser/Thr_kinase_AS"/>
</dbReference>
<evidence type="ECO:0000313" key="5">
    <source>
        <dbReference type="EMBL" id="RAL06114.1"/>
    </source>
</evidence>
<keyword evidence="6" id="KW-1185">Reference proteome</keyword>
<organism evidence="5 6">
    <name type="scientific">Aspergillus ibericus CBS 121593</name>
    <dbReference type="NCBI Taxonomy" id="1448316"/>
    <lineage>
        <taxon>Eukaryota</taxon>
        <taxon>Fungi</taxon>
        <taxon>Dikarya</taxon>
        <taxon>Ascomycota</taxon>
        <taxon>Pezizomycotina</taxon>
        <taxon>Eurotiomycetes</taxon>
        <taxon>Eurotiomycetidae</taxon>
        <taxon>Eurotiales</taxon>
        <taxon>Aspergillaceae</taxon>
        <taxon>Aspergillus</taxon>
        <taxon>Aspergillus subgen. Circumdati</taxon>
    </lineage>
</organism>
<sequence length="356" mass="41097">MASSLIGNRNTYIVTKKLSEYFWLAKYERSLHSTLIESHSTNRSKSEQTVLIKSARHPHIANERNVLKKFQSHTASLRPLVDEIKEPDDPPAIVLKYLDDDLLKASAAKRLTIPEIKYVSKKILEGLKVLHDSGYVHTDIKLDNVLVNYGLESRFTDVQLADLESTVHTESRLCINRDEIGTPIWRSPEAQLGLQWGPPTDIWSFGTMVSHLPPQLVHLLIYISKLISLIWGDNFFIFKPDVPRSSEDYELKILIKYHIFFGPYPSSYSDLADEETLEILSWIKSAIPPTAMKPFSRASRREISEEDKNFICKIMKLDPRDRPTANELLDAEWFYGILICNDGRMRLYYVHRVMCF</sequence>
<keyword evidence="2" id="KW-0547">Nucleotide-binding</keyword>
<dbReference type="SMART" id="SM00220">
    <property type="entry name" value="S_TKc"/>
    <property type="match status" value="1"/>
</dbReference>
<reference evidence="5 6" key="1">
    <citation type="submission" date="2018-02" db="EMBL/GenBank/DDBJ databases">
        <title>The genomes of Aspergillus section Nigri reveals drivers in fungal speciation.</title>
        <authorList>
            <consortium name="DOE Joint Genome Institute"/>
            <person name="Vesth T.C."/>
            <person name="Nybo J."/>
            <person name="Theobald S."/>
            <person name="Brandl J."/>
            <person name="Frisvad J.C."/>
            <person name="Nielsen K.F."/>
            <person name="Lyhne E.K."/>
            <person name="Kogle M.E."/>
            <person name="Kuo A."/>
            <person name="Riley R."/>
            <person name="Clum A."/>
            <person name="Nolan M."/>
            <person name="Lipzen A."/>
            <person name="Salamov A."/>
            <person name="Henrissat B."/>
            <person name="Wiebenga A."/>
            <person name="De vries R.P."/>
            <person name="Grigoriev I.V."/>
            <person name="Mortensen U.H."/>
            <person name="Andersen M.R."/>
            <person name="Baker S.E."/>
        </authorList>
    </citation>
    <scope>NUCLEOTIDE SEQUENCE [LARGE SCALE GENOMIC DNA]</scope>
    <source>
        <strain evidence="5 6">CBS 121593</strain>
    </source>
</reference>
<dbReference type="Gene3D" id="1.10.510.10">
    <property type="entry name" value="Transferase(Phosphotransferase) domain 1"/>
    <property type="match status" value="1"/>
</dbReference>
<keyword evidence="5" id="KW-0418">Kinase</keyword>
<dbReference type="InterPro" id="IPR000719">
    <property type="entry name" value="Prot_kinase_dom"/>
</dbReference>
<comment type="similarity">
    <text evidence="1">Belongs to the protein kinase superfamily. STE Ser/Thr protein kinase family. STE20 subfamily.</text>
</comment>
<dbReference type="EMBL" id="KZ824419">
    <property type="protein sequence ID" value="RAL06114.1"/>
    <property type="molecule type" value="Genomic_DNA"/>
</dbReference>
<keyword evidence="5" id="KW-0723">Serine/threonine-protein kinase</keyword>
<dbReference type="InterPro" id="IPR011009">
    <property type="entry name" value="Kinase-like_dom_sf"/>
</dbReference>
<dbReference type="Pfam" id="PF00069">
    <property type="entry name" value="Pkinase"/>
    <property type="match status" value="1"/>
</dbReference>
<dbReference type="VEuPathDB" id="FungiDB:BO80DRAFT_470020"/>
<proteinExistence type="inferred from homology"/>
<evidence type="ECO:0000256" key="2">
    <source>
        <dbReference type="ARBA" id="ARBA00022741"/>
    </source>
</evidence>
<dbReference type="InterPro" id="IPR051931">
    <property type="entry name" value="PAK3-like"/>
</dbReference>
<dbReference type="PROSITE" id="PS00108">
    <property type="entry name" value="PROTEIN_KINASE_ST"/>
    <property type="match status" value="1"/>
</dbReference>